<proteinExistence type="inferred from homology"/>
<keyword evidence="5 7" id="KW-0067">ATP-binding</keyword>
<comment type="catalytic activity">
    <reaction evidence="7">
        <text>L-threonyl-[protein] + ATP = O-phospho-L-threonyl-[protein] + ADP + H(+)</text>
        <dbReference type="Rhea" id="RHEA:46608"/>
        <dbReference type="Rhea" id="RHEA-COMP:11060"/>
        <dbReference type="Rhea" id="RHEA-COMP:11605"/>
        <dbReference type="ChEBI" id="CHEBI:15378"/>
        <dbReference type="ChEBI" id="CHEBI:30013"/>
        <dbReference type="ChEBI" id="CHEBI:30616"/>
        <dbReference type="ChEBI" id="CHEBI:61977"/>
        <dbReference type="ChEBI" id="CHEBI:456216"/>
        <dbReference type="EC" id="2.7.11.1"/>
    </reaction>
</comment>
<dbReference type="Proteomes" id="UP000661649">
    <property type="component" value="Unassembled WGS sequence"/>
</dbReference>
<keyword evidence="3 7" id="KW-0547">Nucleotide-binding</keyword>
<comment type="caution">
    <text evidence="9">The sequence shown here is derived from an EMBL/GenBank/DDBJ whole genome shotgun (WGS) entry which is preliminary data.</text>
</comment>
<keyword evidence="1 7" id="KW-0723">Serine/threonine-protein kinase</keyword>
<evidence type="ECO:0000256" key="7">
    <source>
        <dbReference type="HAMAP-Rule" id="MF_00637"/>
    </source>
</evidence>
<evidence type="ECO:0000256" key="1">
    <source>
        <dbReference type="ARBA" id="ARBA00022527"/>
    </source>
</evidence>
<evidence type="ECO:0000256" key="3">
    <source>
        <dbReference type="ARBA" id="ARBA00022741"/>
    </source>
</evidence>
<dbReference type="EC" id="2.7.11.1" evidence="7"/>
<dbReference type="Gene3D" id="3.30.565.10">
    <property type="entry name" value="Histidine kinase-like ATPase, C-terminal domain"/>
    <property type="match status" value="1"/>
</dbReference>
<name>A0ABR7PCU2_9FIRM</name>
<organism evidence="9 10">
    <name type="scientific">Blautia stercoris</name>
    <dbReference type="NCBI Taxonomy" id="871664"/>
    <lineage>
        <taxon>Bacteria</taxon>
        <taxon>Bacillati</taxon>
        <taxon>Bacillota</taxon>
        <taxon>Clostridia</taxon>
        <taxon>Lachnospirales</taxon>
        <taxon>Lachnospiraceae</taxon>
        <taxon>Blautia</taxon>
    </lineage>
</organism>
<keyword evidence="10" id="KW-1185">Reference proteome</keyword>
<gene>
    <name evidence="7" type="primary">spoIIAB</name>
    <name evidence="9" type="ORF">H8712_08395</name>
</gene>
<dbReference type="PANTHER" id="PTHR35526:SF3">
    <property type="entry name" value="ANTI-SIGMA-F FACTOR RSBW"/>
    <property type="match status" value="1"/>
</dbReference>
<dbReference type="HAMAP" id="MF_00637">
    <property type="entry name" value="Anti_sigma_F"/>
    <property type="match status" value="1"/>
</dbReference>
<evidence type="ECO:0000259" key="8">
    <source>
        <dbReference type="SMART" id="SM00387"/>
    </source>
</evidence>
<evidence type="ECO:0000256" key="2">
    <source>
        <dbReference type="ARBA" id="ARBA00022679"/>
    </source>
</evidence>
<dbReference type="InterPro" id="IPR003594">
    <property type="entry name" value="HATPase_dom"/>
</dbReference>
<evidence type="ECO:0000313" key="10">
    <source>
        <dbReference type="Proteomes" id="UP000661649"/>
    </source>
</evidence>
<dbReference type="Pfam" id="PF13581">
    <property type="entry name" value="HATPase_c_2"/>
    <property type="match status" value="1"/>
</dbReference>
<keyword evidence="2 7" id="KW-0808">Transferase</keyword>
<protein>
    <recommendedName>
        <fullName evidence="7">Anti-sigma F factor</fullName>
        <ecNumber evidence="7">2.7.11.1</ecNumber>
    </recommendedName>
    <alternativeName>
        <fullName evidence="7">Stage II sporulation protein AB</fullName>
    </alternativeName>
</protein>
<evidence type="ECO:0000313" key="9">
    <source>
        <dbReference type="EMBL" id="MBC8628635.1"/>
    </source>
</evidence>
<dbReference type="NCBIfam" id="TIGR01925">
    <property type="entry name" value="spIIAB"/>
    <property type="match status" value="1"/>
</dbReference>
<dbReference type="InterPro" id="IPR036890">
    <property type="entry name" value="HATPase_C_sf"/>
</dbReference>
<dbReference type="SMART" id="SM00387">
    <property type="entry name" value="HATPase_c"/>
    <property type="match status" value="1"/>
</dbReference>
<keyword evidence="4 7" id="KW-0418">Kinase</keyword>
<dbReference type="PANTHER" id="PTHR35526">
    <property type="entry name" value="ANTI-SIGMA-F FACTOR RSBW-RELATED"/>
    <property type="match status" value="1"/>
</dbReference>
<dbReference type="SUPFAM" id="SSF55874">
    <property type="entry name" value="ATPase domain of HSP90 chaperone/DNA topoisomerase II/histidine kinase"/>
    <property type="match status" value="1"/>
</dbReference>
<evidence type="ECO:0000256" key="4">
    <source>
        <dbReference type="ARBA" id="ARBA00022777"/>
    </source>
</evidence>
<accession>A0ABR7PCU2</accession>
<comment type="function">
    <text evidence="7">Binds to sigma F and blocks its ability to form an RNA polymerase holoenzyme (E-sigma F). Phosphorylates SpoIIAA on a serine residue. This phosphorylation may enable SpoIIAA to act as an anti-anti-sigma factor that counteracts SpoIIAB and thus releases sigma F from inhibition.</text>
</comment>
<dbReference type="GO" id="GO:0004674">
    <property type="term" value="F:protein serine/threonine kinase activity"/>
    <property type="evidence" value="ECO:0007669"/>
    <property type="project" value="UniProtKB-EC"/>
</dbReference>
<dbReference type="InterPro" id="IPR010194">
    <property type="entry name" value="Anti-sigma_F"/>
</dbReference>
<dbReference type="RefSeq" id="WP_022303927.1">
    <property type="nucleotide sequence ID" value="NZ_DAWEED010000012.1"/>
</dbReference>
<dbReference type="InterPro" id="IPR050267">
    <property type="entry name" value="Anti-sigma-factor_SerPK"/>
</dbReference>
<dbReference type="EMBL" id="JACRTP010000003">
    <property type="protein sequence ID" value="MBC8628635.1"/>
    <property type="molecule type" value="Genomic_DNA"/>
</dbReference>
<evidence type="ECO:0000256" key="6">
    <source>
        <dbReference type="ARBA" id="ARBA00022969"/>
    </source>
</evidence>
<sequence>MEYTNEMTLEIVSRSCNESLARVTVAAFATQLNPTLEEVADIKTAVSEAITNCIIHAYDNKKQEKIRIECKTGKRELFVTIIDYGKGIEDIKQAMEPMFTTRPDQERSGMGFAFMEAFMDELLVESEVGKGTTVRMRKKIGISRESFEE</sequence>
<keyword evidence="6 7" id="KW-0749">Sporulation</keyword>
<comment type="similarity">
    <text evidence="7">Belongs to the anti-sigma-factor family.</text>
</comment>
<comment type="catalytic activity">
    <reaction evidence="7">
        <text>L-seryl-[protein] + ATP = O-phospho-L-seryl-[protein] + ADP + H(+)</text>
        <dbReference type="Rhea" id="RHEA:17989"/>
        <dbReference type="Rhea" id="RHEA-COMP:9863"/>
        <dbReference type="Rhea" id="RHEA-COMP:11604"/>
        <dbReference type="ChEBI" id="CHEBI:15378"/>
        <dbReference type="ChEBI" id="CHEBI:29999"/>
        <dbReference type="ChEBI" id="CHEBI:30616"/>
        <dbReference type="ChEBI" id="CHEBI:83421"/>
        <dbReference type="ChEBI" id="CHEBI:456216"/>
        <dbReference type="EC" id="2.7.11.1"/>
    </reaction>
</comment>
<evidence type="ECO:0000256" key="5">
    <source>
        <dbReference type="ARBA" id="ARBA00022840"/>
    </source>
</evidence>
<feature type="domain" description="Histidine kinase/HSP90-like ATPase" evidence="8">
    <location>
        <begin position="37"/>
        <end position="142"/>
    </location>
</feature>
<reference evidence="9 10" key="1">
    <citation type="submission" date="2020-08" db="EMBL/GenBank/DDBJ databases">
        <title>Genome public.</title>
        <authorList>
            <person name="Liu C."/>
            <person name="Sun Q."/>
        </authorList>
    </citation>
    <scope>NUCLEOTIDE SEQUENCE [LARGE SCALE GENOMIC DNA]</scope>
    <source>
        <strain evidence="9 10">3_YM_SP_D4_24.mj</strain>
    </source>
</reference>